<accession>A0ABP0TQ01</accession>
<feature type="compositionally biased region" description="Polar residues" evidence="2">
    <location>
        <begin position="1882"/>
        <end position="1891"/>
    </location>
</feature>
<feature type="region of interest" description="Disordered" evidence="2">
    <location>
        <begin position="2084"/>
        <end position="2206"/>
    </location>
</feature>
<feature type="compositionally biased region" description="Pro residues" evidence="2">
    <location>
        <begin position="2181"/>
        <end position="2201"/>
    </location>
</feature>
<feature type="compositionally biased region" description="Polar residues" evidence="2">
    <location>
        <begin position="1092"/>
        <end position="1108"/>
    </location>
</feature>
<organism evidence="3 4">
    <name type="scientific">Sphagnum troendelagicum</name>
    <dbReference type="NCBI Taxonomy" id="128251"/>
    <lineage>
        <taxon>Eukaryota</taxon>
        <taxon>Viridiplantae</taxon>
        <taxon>Streptophyta</taxon>
        <taxon>Embryophyta</taxon>
        <taxon>Bryophyta</taxon>
        <taxon>Sphagnophytina</taxon>
        <taxon>Sphagnopsida</taxon>
        <taxon>Sphagnales</taxon>
        <taxon>Sphagnaceae</taxon>
        <taxon>Sphagnum</taxon>
    </lineage>
</organism>
<evidence type="ECO:0000313" key="3">
    <source>
        <dbReference type="EMBL" id="CAK9202152.1"/>
    </source>
</evidence>
<dbReference type="PANTHER" id="PTHR21963">
    <property type="entry name" value="PF6"/>
    <property type="match status" value="1"/>
</dbReference>
<sequence>MSQGKPRKIAMKNNGQLMRGGEVAASSSSSSATREGRRRRDSSLMSPPPMMVQERVLEGLERASEEEEEQQQEEKQELEPGMMLRQPLDVVATIDAWTADWMVQEQVDKREAELVESWLSRMLSKVLKMEEKENVAEEQQQQHSSLPLEGCGLRGAGLDRKRLMERGMPANHIDFVYRALYAHSAGFYETLHGGQGFKVDAEEMERLSVAFKLLMNLMQQGTTDAAAAIIPALYSSPDDASKLDGINVKENKLFESRSQLEVKSLLMVKELRAEKAKTKRLEAVIAQLENTIQKKDMAVERQQKKMQVKAMAAENEKREKNLKDQMVKDAEDFAEENERRIKAMWVESKNMEKKLNDQMEERLSQELDKQTSTAFYFEERMMKAEADRVASEEALLELQALHKNLEGQFAVGKTEIEAMQTALEKAYEKHAKLEHTASEEVVQLRSQVKELKAEQDHNNNKAMAPKKGAKEVAPAKAAKAAKAAAPAGAKKGSPTPPRFKEGEAPPLPTWGITWTTVGVRIETLLPNLDSGNLVEMVNSIGRPSMSIAIVDAETMAAEEMEVDPLTELGNKLKEARASGIPNWLSPQLLSEVFAVRSDLDRDDEHRREAERRVIAAETCKKNIEEAVKLETEAKQKFEAALWALKEFEDQLRADTANEQRASVIAAKAKEDATVAAAPITKVARYWQIKGDTMKEDPFTTTRIYWCLGFGDTAEALANHASVKNIFRAVFNLAKKPPPPPPPPSLVSSSSQLQPQLGHDDKASPAAAAPVQPTPPQEVPPPEPIPMPPFIEELKVLAKSAALDHPCRKIPIMDVLYEEAVIPDTEVAAAAAAVPPPPQSSTPAKRGKAPAAAPKKAEPKSKAETSLPYDQIAKAVISASQCLVLQMKAFDAFEENITETCVIPAAVPFEDVSMKYYTALLDEVPPELVSVSVILHCLVEQVAVYNCPIEDLEALEVAKANKQLAKDLENSFHKLGHGLSCMRRPSTFLKDLLAKIQAEFDQEEENARKMAKDQAAQDAAISAPAVVGGGGEEKTIAQKRASIAITSGTSKDKTAVTAVDHGVEPKSRASKTGSALIHGARLPSIAMDIDDSLTSSETTPISSQGSSTRTQEDEEHLLVVQEFSRAQRAATQFVTADLPLSFLDSVDVSRVEKHMLSLLSYPGKKRSFLPKTPFLSEEKRGACLTALQLFANGGPKFPAGPTTRVLDDIYGPPVVLEIPEDPRAARFPLIPVNLAAVQRYRKLKMFLEMLREDRKIAFKIEDPSESFHPKSSIEGSGISAQEMGEEIDEVQVTEEEAEEQRRKEKEKYLIDCGCPGVKIYRQPTPPPEPDPPTISLEDRLFFYPFTTILDRRYLEAFADGLLGEIYGQTKCLLPYETFKYDRDEDCLLIALFADDRDHEWEGTIAFQVAFASFVAKMNSPSPAMTMTSKHAVYEMEENYATIVERFRCHLTEEQGLVWCGLPSMSPIQWEPSTTVIKDGNMIMMRGVMNNHDNKPNVVDMEKSIVASLRDGVVVCFFLAKDGSMSVQVTTVASQTFELTSTGAVLMFPSKIHAKQKQSNSTSKGKEAPPKGKEPSNKDTSQQQQQQQQQPAAAAAAAAATKEEEAKEFPISNTQTIRDILLKEKGEVELWRSVLPSGTVIRYKENGGAQILCRQGNVSEYRKDFQGGGACWVTANNQGFFVVQKDKSLKQDTSAVVVSEKNKKNKNKKEGAPASPDEGEEEEEGGGEGGEEAQAKTEQDQEQVVNPKLVQLPNLKVAHFYDPDSGNEIMTREDLVVVITSTEHRTCLVQHADGTYIHSETKEIYHAQDVVTSGKLMMEQITEAFPTKQHPLIGDKIANIPPDRPGLQVSTFASPQTKHSATWPPLGYGEAPQDLPEHVWPPREQTSPKQRYTTPPDLPQELPQRDPLIEVSTTWHVRKDGQPKVHGKIFFRGVLQIGCGVAVEFATTDGHYCVTWAKENKQLSVAMPGGSMMYAVGNTVTFDPTDGSKKYDPLQSEDNERKHGPFTNTNGLYIFDVVEGSLLFTNNAGEGFKVFGQGTKFEGILGGKYESQIAKEAEDYEAALLAWASTTPDGLLDELDARAAAKNPDVEDPTSPSTAPPEFPATGKASQTAKEQPKPSGKPAPPAPTSKAAPTGKDAKAVKEQSKAGGKLQLPLQPEGPQKGSRKGSKASISDDLLQPPGEWKPPVPGSRPTTPTPPPSESPEPVMLGPYPRLFVIHDGGHGYEILPEETYQLYTIAKSYDRECTKVDELFVKLEENVVFHTFVTVERNGNLPPLTFLKEEEKTETSFPVSPALLTRRVSQFARCFQAKQRNSKLQTRTKCDWLQLDFMLPNLPRIINPVLPKLEAVVNESSFVYRQVCEHPFINEETNGHIDKILEAYAEWQLENLQLQRIEKIVDNRDDDTIAMEKEIACRIRENKKFKERESVRT</sequence>
<feature type="compositionally biased region" description="Low complexity" evidence="2">
    <location>
        <begin position="482"/>
        <end position="492"/>
    </location>
</feature>
<feature type="region of interest" description="Disordered" evidence="2">
    <location>
        <begin position="733"/>
        <end position="786"/>
    </location>
</feature>
<dbReference type="InterPro" id="IPR026173">
    <property type="entry name" value="SPAG17"/>
</dbReference>
<name>A0ABP0TQ01_9BRYO</name>
<feature type="compositionally biased region" description="Pro residues" evidence="2">
    <location>
        <begin position="735"/>
        <end position="744"/>
    </location>
</feature>
<evidence type="ECO:0000313" key="4">
    <source>
        <dbReference type="Proteomes" id="UP001497512"/>
    </source>
</evidence>
<feature type="region of interest" description="Disordered" evidence="2">
    <location>
        <begin position="1691"/>
        <end position="1744"/>
    </location>
</feature>
<reference evidence="3" key="1">
    <citation type="submission" date="2024-02" db="EMBL/GenBank/DDBJ databases">
        <authorList>
            <consortium name="ELIXIR-Norway"/>
            <consortium name="Elixir Norway"/>
        </authorList>
    </citation>
    <scope>NUCLEOTIDE SEQUENCE</scope>
</reference>
<feature type="coiled-coil region" evidence="1">
    <location>
        <begin position="416"/>
        <end position="461"/>
    </location>
</feature>
<evidence type="ECO:0000256" key="1">
    <source>
        <dbReference type="SAM" id="Coils"/>
    </source>
</evidence>
<feature type="compositionally biased region" description="Low complexity" evidence="2">
    <location>
        <begin position="745"/>
        <end position="756"/>
    </location>
</feature>
<feature type="compositionally biased region" description="Low complexity" evidence="2">
    <location>
        <begin position="1580"/>
        <end position="1598"/>
    </location>
</feature>
<feature type="compositionally biased region" description="Basic and acidic residues" evidence="2">
    <location>
        <begin position="2135"/>
        <end position="2144"/>
    </location>
</feature>
<feature type="coiled-coil region" evidence="1">
    <location>
        <begin position="271"/>
        <end position="305"/>
    </location>
</feature>
<feature type="compositionally biased region" description="Acidic residues" evidence="2">
    <location>
        <begin position="1715"/>
        <end position="1729"/>
    </location>
</feature>
<protein>
    <submittedName>
        <fullName evidence="3">Uncharacterized protein</fullName>
    </submittedName>
</protein>
<keyword evidence="1" id="KW-0175">Coiled coil</keyword>
<feature type="region of interest" description="Disordered" evidence="2">
    <location>
        <begin position="831"/>
        <end position="863"/>
    </location>
</feature>
<feature type="region of interest" description="Disordered" evidence="2">
    <location>
        <begin position="482"/>
        <end position="507"/>
    </location>
</feature>
<dbReference type="EMBL" id="OZ019905">
    <property type="protein sequence ID" value="CAK9202152.1"/>
    <property type="molecule type" value="Genomic_DNA"/>
</dbReference>
<evidence type="ECO:0000256" key="2">
    <source>
        <dbReference type="SAM" id="MobiDB-lite"/>
    </source>
</evidence>
<gene>
    <name evidence="3" type="ORF">CSSPTR1EN2_LOCUS6264</name>
</gene>
<feature type="region of interest" description="Disordered" evidence="2">
    <location>
        <begin position="1850"/>
        <end position="1901"/>
    </location>
</feature>
<feature type="compositionally biased region" description="Low complexity" evidence="2">
    <location>
        <begin position="19"/>
        <end position="33"/>
    </location>
</feature>
<dbReference type="Proteomes" id="UP001497512">
    <property type="component" value="Chromosome 13"/>
</dbReference>
<feature type="compositionally biased region" description="Pro residues" evidence="2">
    <location>
        <begin position="771"/>
        <end position="786"/>
    </location>
</feature>
<feature type="region of interest" description="Disordered" evidence="2">
    <location>
        <begin position="1"/>
        <end position="82"/>
    </location>
</feature>
<feature type="compositionally biased region" description="Basic and acidic residues" evidence="2">
    <location>
        <begin position="1562"/>
        <end position="1575"/>
    </location>
</feature>
<feature type="region of interest" description="Disordered" evidence="2">
    <location>
        <begin position="1092"/>
        <end position="1114"/>
    </location>
</feature>
<feature type="region of interest" description="Disordered" evidence="2">
    <location>
        <begin position="1551"/>
        <end position="1607"/>
    </location>
</feature>
<feature type="coiled-coil region" evidence="1">
    <location>
        <begin position="1279"/>
        <end position="1306"/>
    </location>
</feature>
<proteinExistence type="predicted"/>
<dbReference type="PANTHER" id="PTHR21963:SF1">
    <property type="entry name" value="SPERM-ASSOCIATED ANTIGEN 17"/>
    <property type="match status" value="1"/>
</dbReference>
<feature type="compositionally biased region" description="Basic residues" evidence="2">
    <location>
        <begin position="1"/>
        <end position="10"/>
    </location>
</feature>
<keyword evidence="4" id="KW-1185">Reference proteome</keyword>